<accession>A0A316H2C2</accession>
<keyword evidence="4" id="KW-1185">Reference proteome</keyword>
<name>A0A316H2C2_9SPHI</name>
<dbReference type="EMBL" id="QGHA01000011">
    <property type="protein sequence ID" value="PWK72891.1"/>
    <property type="molecule type" value="Genomic_DNA"/>
</dbReference>
<keyword evidence="1" id="KW-0802">TPR repeat</keyword>
<comment type="caution">
    <text evidence="3">The sequence shown here is derived from an EMBL/GenBank/DDBJ whole genome shotgun (WGS) entry which is preliminary data.</text>
</comment>
<gene>
    <name evidence="3" type="ORF">LX99_04221</name>
</gene>
<dbReference type="RefSeq" id="WP_109609588.1">
    <property type="nucleotide sequence ID" value="NZ_QGHA01000011.1"/>
</dbReference>
<evidence type="ECO:0000313" key="4">
    <source>
        <dbReference type="Proteomes" id="UP000245678"/>
    </source>
</evidence>
<reference evidence="3 4" key="1">
    <citation type="submission" date="2018-05" db="EMBL/GenBank/DDBJ databases">
        <title>Genomic Encyclopedia of Archaeal and Bacterial Type Strains, Phase II (KMG-II): from individual species to whole genera.</title>
        <authorList>
            <person name="Goeker M."/>
        </authorList>
    </citation>
    <scope>NUCLEOTIDE SEQUENCE [LARGE SCALE GENOMIC DNA]</scope>
    <source>
        <strain evidence="3 4">DSM 19975</strain>
    </source>
</reference>
<dbReference type="CDD" id="cd00009">
    <property type="entry name" value="AAA"/>
    <property type="match status" value="1"/>
</dbReference>
<dbReference type="NCBIfam" id="NF033859">
    <property type="entry name" value="SMEK_N"/>
    <property type="match status" value="1"/>
</dbReference>
<dbReference type="InterPro" id="IPR047740">
    <property type="entry name" value="SMEK_dom"/>
</dbReference>
<organism evidence="3 4">
    <name type="scientific">Mucilaginibacter oryzae</name>
    <dbReference type="NCBI Taxonomy" id="468058"/>
    <lineage>
        <taxon>Bacteria</taxon>
        <taxon>Pseudomonadati</taxon>
        <taxon>Bacteroidota</taxon>
        <taxon>Sphingobacteriia</taxon>
        <taxon>Sphingobacteriales</taxon>
        <taxon>Sphingobacteriaceae</taxon>
        <taxon>Mucilaginibacter</taxon>
    </lineage>
</organism>
<sequence length="1306" mass="148720">MPNKEKDLKDIYRLLGSWITEIRLEKAVKYLDINKVSEGFAMKLLNLIYDYNLVDLNDIKEDFPGLDLGELDQSKIAFQVTSRTDTAKVISSLKTVIAEKHHETFSGGIKFLILAEGEKIKFPKTSDPTIYLQSFDTSSDILYPEDLSKAIEGIYDKDDFAKFLKIKTLVERELQFITTVRPEFVAELISESEGRIQETIAKQFADLSGVTAANQQQFSYGSIELAEFPSMELPGQRVALVKAYIDNFTKKPILWLTGMSGSGKSSLAYLVGQAFSGVKLWVDLRDVLVTELPNTVIEPLSNSVHALNGVIPKDLENLMVAVGKSAVIVLNDLPDLAANDKSVRFLTGFVSTAIKHGIAVILTSNFQPPLNFKSRFSRHLVVDQIPLFTEQDTSEVLKFMNIPDEVLESHVKTVQVLSEGYPVVVNSIADYLKDNEWATDEAVINRIFKNDYNDQLNHEIYSKIISSTEDEATLELLYRCQLIIGTFGSKEVEALGNVGPAINHFRQKFERLKGVWIQTSQPGKFQLSPLIRRLETNVSQETAKAVNISLAKLLIKKGTLDQFDVSKAFHYFVNAGVYTDASFLLISILRESMKKPSLFFEWGFTLHWFYSPIPVEVNVTTRIFIRFLQVNICMAAKEPYDFLLDDIKQILATEEVSERVVGMTHMSFFQALVNSEPLDAMRHLVLAIQNVPLKELFADAQGELDQKELQNAIWLPFSNCRTRADFESWFDEVDKLYLSSFPVDIEDNHAYVAAGLSLYFNLIGGRQIAQVNELQQLLFYILDRSVKSGLGLITAYCLRNLVVIIGEDLNRMNQTEELVGIYHSFINSDPVYKVLVYDELGRQFFAAGNKEKAIFYLEQVVELKLSEFFTEQVVSFRVYAQLVGDENPSLALRFTQRALDSILSNSFFPPIEIVRNYGEVAIAKWLAGDINGSVASFETGYDLLNKIFDDSPEHRAQVVRFGSSANYVAQILTKGVAPTESEFGAYSVPKRGSFYFLDDKIHESGIYNPERRFMSANMFQVTYQTLGDYDTARKWALICIQIMLDVEEPRFAILLHCSLVYLIIDRDYGKALNVFNYIRQHYRPQSIKPGESGFDEEVRKTSERINNNDGLFYDYLFAPIIIRVIPDIMEGKIAIDEIDQLTADLFDNPALSITDPITLNFIREIFAVAMKGRFDVWDFHQRMNSYEGDYMVEVQMISYLLVSLHASAKEAANLHLSIVNRMESHYAGIFSQIWDLIIAPFFERFWRIKADQHQSEFYDFGIWATESVPRFSQESGKKRAKVLFKTLVYHLDLEPPANVTKWIRSR</sequence>
<dbReference type="SUPFAM" id="SSF52540">
    <property type="entry name" value="P-loop containing nucleoside triphosphate hydrolases"/>
    <property type="match status" value="1"/>
</dbReference>
<feature type="domain" description="SMEK" evidence="2">
    <location>
        <begin position="11"/>
        <end position="151"/>
    </location>
</feature>
<dbReference type="InterPro" id="IPR019734">
    <property type="entry name" value="TPR_rpt"/>
</dbReference>
<evidence type="ECO:0000313" key="3">
    <source>
        <dbReference type="EMBL" id="PWK72891.1"/>
    </source>
</evidence>
<evidence type="ECO:0000259" key="2">
    <source>
        <dbReference type="Pfam" id="PF21941"/>
    </source>
</evidence>
<dbReference type="PROSITE" id="PS50005">
    <property type="entry name" value="TPR"/>
    <property type="match status" value="1"/>
</dbReference>
<dbReference type="Gene3D" id="3.40.50.300">
    <property type="entry name" value="P-loop containing nucleotide triphosphate hydrolases"/>
    <property type="match status" value="1"/>
</dbReference>
<dbReference type="Pfam" id="PF21941">
    <property type="entry name" value="SMEK_N"/>
    <property type="match status" value="1"/>
</dbReference>
<evidence type="ECO:0000256" key="1">
    <source>
        <dbReference type="PROSITE-ProRule" id="PRU00339"/>
    </source>
</evidence>
<feature type="repeat" description="TPR" evidence="1">
    <location>
        <begin position="834"/>
        <end position="867"/>
    </location>
</feature>
<dbReference type="InterPro" id="IPR027417">
    <property type="entry name" value="P-loop_NTPase"/>
</dbReference>
<dbReference type="Proteomes" id="UP000245678">
    <property type="component" value="Unassembled WGS sequence"/>
</dbReference>
<protein>
    <recommendedName>
        <fullName evidence="2">SMEK domain-containing protein</fullName>
    </recommendedName>
</protein>
<proteinExistence type="predicted"/>